<evidence type="ECO:0000259" key="4">
    <source>
        <dbReference type="Pfam" id="PF02894"/>
    </source>
</evidence>
<comment type="caution">
    <text evidence="5">The sequence shown here is derived from an EMBL/GenBank/DDBJ whole genome shotgun (WGS) entry which is preliminary data.</text>
</comment>
<feature type="domain" description="Gfo/Idh/MocA-like oxidoreductase C-terminal" evidence="4">
    <location>
        <begin position="135"/>
        <end position="346"/>
    </location>
</feature>
<dbReference type="Pfam" id="PF01408">
    <property type="entry name" value="GFO_IDH_MocA"/>
    <property type="match status" value="1"/>
</dbReference>
<dbReference type="InterPro" id="IPR000683">
    <property type="entry name" value="Gfo/Idh/MocA-like_OxRdtase_N"/>
</dbReference>
<evidence type="ECO:0000256" key="1">
    <source>
        <dbReference type="ARBA" id="ARBA00010928"/>
    </source>
</evidence>
<feature type="domain" description="Gfo/Idh/MocA-like oxidoreductase N-terminal" evidence="3">
    <location>
        <begin position="8"/>
        <end position="120"/>
    </location>
</feature>
<accession>A0A0D8JAV3</accession>
<protein>
    <submittedName>
        <fullName evidence="5">Oxidoreductase</fullName>
    </submittedName>
</protein>
<dbReference type="InterPro" id="IPR036291">
    <property type="entry name" value="NAD(P)-bd_dom_sf"/>
</dbReference>
<dbReference type="Gene3D" id="3.30.360.10">
    <property type="entry name" value="Dihydrodipicolinate Reductase, domain 2"/>
    <property type="match status" value="1"/>
</dbReference>
<dbReference type="Gene3D" id="3.40.50.720">
    <property type="entry name" value="NAD(P)-binding Rossmann-like Domain"/>
    <property type="match status" value="1"/>
</dbReference>
<name>A0A0D8JAV3_9BACT</name>
<comment type="similarity">
    <text evidence="1">Belongs to the Gfo/Idh/MocA family.</text>
</comment>
<dbReference type="GO" id="GO:0000166">
    <property type="term" value="F:nucleotide binding"/>
    <property type="evidence" value="ECO:0007669"/>
    <property type="project" value="InterPro"/>
</dbReference>
<proteinExistence type="inferred from homology"/>
<dbReference type="STRING" id="1544798.LH29_12320"/>
<dbReference type="RefSeq" id="WP_045029881.1">
    <property type="nucleotide sequence ID" value="NZ_JRHC01000002.1"/>
</dbReference>
<gene>
    <name evidence="5" type="ORF">LH29_12320</name>
</gene>
<dbReference type="PANTHER" id="PTHR43708">
    <property type="entry name" value="CONSERVED EXPRESSED OXIDOREDUCTASE (EUROFUNG)"/>
    <property type="match status" value="1"/>
</dbReference>
<dbReference type="OrthoDB" id="9815825at2"/>
<evidence type="ECO:0000259" key="3">
    <source>
        <dbReference type="Pfam" id="PF01408"/>
    </source>
</evidence>
<dbReference type="Pfam" id="PF02894">
    <property type="entry name" value="GFO_IDH_MocA_C"/>
    <property type="match status" value="1"/>
</dbReference>
<keyword evidence="2" id="KW-0560">Oxidoreductase</keyword>
<dbReference type="InterPro" id="IPR051317">
    <property type="entry name" value="Gfo/Idh/MocA_oxidoreduct"/>
</dbReference>
<dbReference type="InterPro" id="IPR004104">
    <property type="entry name" value="Gfo/Idh/MocA-like_OxRdtase_C"/>
</dbReference>
<keyword evidence="6" id="KW-1185">Reference proteome</keyword>
<reference evidence="5 6" key="1">
    <citation type="submission" date="2014-09" db="EMBL/GenBank/DDBJ databases">
        <title>Draft Genome Sequence of Draconibacterium sp. JN14CK-3.</title>
        <authorList>
            <person name="Dong C."/>
            <person name="Lai Q."/>
            <person name="Shao Z."/>
        </authorList>
    </citation>
    <scope>NUCLEOTIDE SEQUENCE [LARGE SCALE GENOMIC DNA]</scope>
    <source>
        <strain evidence="5 6">JN14CK-3</strain>
    </source>
</reference>
<dbReference type="EMBL" id="JRHC01000002">
    <property type="protein sequence ID" value="KJF43849.1"/>
    <property type="molecule type" value="Genomic_DNA"/>
</dbReference>
<dbReference type="AlphaFoldDB" id="A0A0D8JAV3"/>
<evidence type="ECO:0000256" key="2">
    <source>
        <dbReference type="ARBA" id="ARBA00023002"/>
    </source>
</evidence>
<dbReference type="SUPFAM" id="SSF51735">
    <property type="entry name" value="NAD(P)-binding Rossmann-fold domains"/>
    <property type="match status" value="1"/>
</dbReference>
<dbReference type="GO" id="GO:0016491">
    <property type="term" value="F:oxidoreductase activity"/>
    <property type="evidence" value="ECO:0007669"/>
    <property type="project" value="UniProtKB-KW"/>
</dbReference>
<evidence type="ECO:0000313" key="5">
    <source>
        <dbReference type="EMBL" id="KJF43849.1"/>
    </source>
</evidence>
<evidence type="ECO:0000313" key="6">
    <source>
        <dbReference type="Proteomes" id="UP000032544"/>
    </source>
</evidence>
<dbReference type="Proteomes" id="UP000032544">
    <property type="component" value="Unassembled WGS sequence"/>
</dbReference>
<sequence length="348" mass="39785">MKNQVTVALASFGMSGKVFHGPLLKVNPNFKVKLVLERSKSLSKELFPDATIVKSYDDILTDTEVELVVVNTPDQLHYTMVKQALEAGKHVVVEKPATLRSAELQELIELAQAKGLVFTVFQNRRWDGDFRTVQKVIKEARFGRLVEFESHYDRYRTEITPDTWKEEGDEYCGVLYNLGSHMVDQAYVLFGKPQAVTAHLKTVRTGGKVADYYEIRLDYEGFSALLKCSYLVMDPGPRYTLNGEYGTFKKWGIDGQEELLKAENLPKGDEWGKEEVDWWGTLVYTEDDEHVEELVETIPGDYRIFYDKLYKAIRNNKALPVDPAEALEVLKILEACLLSNKDRRTVIL</sequence>
<organism evidence="5 6">
    <name type="scientific">Draconibacterium sediminis</name>
    <dbReference type="NCBI Taxonomy" id="1544798"/>
    <lineage>
        <taxon>Bacteria</taxon>
        <taxon>Pseudomonadati</taxon>
        <taxon>Bacteroidota</taxon>
        <taxon>Bacteroidia</taxon>
        <taxon>Marinilabiliales</taxon>
        <taxon>Prolixibacteraceae</taxon>
        <taxon>Draconibacterium</taxon>
    </lineage>
</organism>
<dbReference type="PANTHER" id="PTHR43708:SF5">
    <property type="entry name" value="CONSERVED EXPRESSED OXIDOREDUCTASE (EUROFUNG)-RELATED"/>
    <property type="match status" value="1"/>
</dbReference>